<evidence type="ECO:0000313" key="1">
    <source>
        <dbReference type="EMBL" id="NMH26204.1"/>
    </source>
</evidence>
<dbReference type="Proteomes" id="UP000767947">
    <property type="component" value="Unassembled WGS sequence"/>
</dbReference>
<dbReference type="EMBL" id="JAAMPT010000209">
    <property type="protein sequence ID" value="NMH26204.1"/>
    <property type="molecule type" value="Genomic_DNA"/>
</dbReference>
<dbReference type="RefSeq" id="WP_169524897.1">
    <property type="nucleotide sequence ID" value="NZ_JAAMPT010000209.1"/>
</dbReference>
<evidence type="ECO:0000313" key="2">
    <source>
        <dbReference type="Proteomes" id="UP000767947"/>
    </source>
</evidence>
<accession>A0ABX1QYE2</accession>
<reference evidence="1 2" key="1">
    <citation type="submission" date="2020-02" db="EMBL/GenBank/DDBJ databases">
        <title>Flavobacterium sp. genome.</title>
        <authorList>
            <person name="Jung H.S."/>
            <person name="Baek J.H."/>
            <person name="Jeon C.O."/>
        </authorList>
    </citation>
    <scope>NUCLEOTIDE SEQUENCE [LARGE SCALE GENOMIC DNA]</scope>
    <source>
        <strain evidence="1 2">SE-s27</strain>
    </source>
</reference>
<comment type="caution">
    <text evidence="1">The sequence shown here is derived from an EMBL/GenBank/DDBJ whole genome shotgun (WGS) entry which is preliminary data.</text>
</comment>
<organism evidence="1 2">
    <name type="scientific">Flavobacterium solisilvae</name>
    <dbReference type="NCBI Taxonomy" id="1852019"/>
    <lineage>
        <taxon>Bacteria</taxon>
        <taxon>Pseudomonadati</taxon>
        <taxon>Bacteroidota</taxon>
        <taxon>Flavobacteriia</taxon>
        <taxon>Flavobacteriales</taxon>
        <taxon>Flavobacteriaceae</taxon>
        <taxon>Flavobacterium</taxon>
    </lineage>
</organism>
<name>A0ABX1QYE2_9FLAO</name>
<protein>
    <submittedName>
        <fullName evidence="1">Uncharacterized protein</fullName>
    </submittedName>
</protein>
<sequence>MKYLAQIVLVLFVAFLSTPTVVSIIEKKTDVSIFYSLAEEEIHKELKEVKAEIKSYDYPISTIALKKSRIVSENLSKHDNVSSVIFSPPPEFI</sequence>
<keyword evidence="2" id="KW-1185">Reference proteome</keyword>
<proteinExistence type="predicted"/>
<gene>
    <name evidence="1" type="ORF">G6042_13105</name>
</gene>